<dbReference type="Gene3D" id="3.40.30.10">
    <property type="entry name" value="Glutaredoxin"/>
    <property type="match status" value="1"/>
</dbReference>
<accession>A0ABS2R5L9</accession>
<name>A0ABS2R5L9_9BACI</name>
<dbReference type="RefSeq" id="WP_205179102.1">
    <property type="nucleotide sequence ID" value="NZ_JAFBFH010000010.1"/>
</dbReference>
<dbReference type="EMBL" id="JAFBFH010000010">
    <property type="protein sequence ID" value="MBM7714893.1"/>
    <property type="molecule type" value="Genomic_DNA"/>
</dbReference>
<dbReference type="GO" id="GO:0016853">
    <property type="term" value="F:isomerase activity"/>
    <property type="evidence" value="ECO:0007669"/>
    <property type="project" value="UniProtKB-KW"/>
</dbReference>
<keyword evidence="1" id="KW-0413">Isomerase</keyword>
<reference evidence="1 2" key="1">
    <citation type="submission" date="2021-01" db="EMBL/GenBank/DDBJ databases">
        <title>Genomic Encyclopedia of Type Strains, Phase IV (KMG-IV): sequencing the most valuable type-strain genomes for metagenomic binning, comparative biology and taxonomic classification.</title>
        <authorList>
            <person name="Goeker M."/>
        </authorList>
    </citation>
    <scope>NUCLEOTIDE SEQUENCE [LARGE SCALE GENOMIC DNA]</scope>
    <source>
        <strain evidence="1 2">DSM 105453</strain>
    </source>
</reference>
<dbReference type="Proteomes" id="UP000823485">
    <property type="component" value="Unassembled WGS sequence"/>
</dbReference>
<keyword evidence="2" id="KW-1185">Reference proteome</keyword>
<dbReference type="SUPFAM" id="SSF52833">
    <property type="entry name" value="Thioredoxin-like"/>
    <property type="match status" value="1"/>
</dbReference>
<gene>
    <name evidence="1" type="ORF">JOC94_001865</name>
</gene>
<organism evidence="1 2">
    <name type="scientific">Siminovitchia thermophila</name>
    <dbReference type="NCBI Taxonomy" id="1245522"/>
    <lineage>
        <taxon>Bacteria</taxon>
        <taxon>Bacillati</taxon>
        <taxon>Bacillota</taxon>
        <taxon>Bacilli</taxon>
        <taxon>Bacillales</taxon>
        <taxon>Bacillaceae</taxon>
        <taxon>Siminovitchia</taxon>
    </lineage>
</organism>
<proteinExistence type="predicted"/>
<evidence type="ECO:0000313" key="1">
    <source>
        <dbReference type="EMBL" id="MBM7714893.1"/>
    </source>
</evidence>
<dbReference type="Pfam" id="PF14595">
    <property type="entry name" value="Thioredoxin_9"/>
    <property type="match status" value="1"/>
</dbReference>
<evidence type="ECO:0000313" key="2">
    <source>
        <dbReference type="Proteomes" id="UP000823485"/>
    </source>
</evidence>
<protein>
    <submittedName>
        <fullName evidence="1">Thiol-disulfide isomerase/thioredoxin</fullName>
    </submittedName>
</protein>
<sequence>MDLHNWYEKGLTPDEYIETLEYHKDGFSRVYDQFTPPEDEHFFQSIKDKQLRVIVLAEPWCGHCMLNIPVLLRLAEKTDMPVRFLLRDQNLELMDRYLTNEKRIIPIFIFIDENGNEVAKWGPITDFTKKFVDGFKKDLPPKDDPGYDEKFKVMVKQVAKSFRENPDFWNNSYESMKTALYNYKP</sequence>
<comment type="caution">
    <text evidence="1">The sequence shown here is derived from an EMBL/GenBank/DDBJ whole genome shotgun (WGS) entry which is preliminary data.</text>
</comment>
<dbReference type="CDD" id="cd02947">
    <property type="entry name" value="TRX_family"/>
    <property type="match status" value="1"/>
</dbReference>
<dbReference type="InterPro" id="IPR036249">
    <property type="entry name" value="Thioredoxin-like_sf"/>
</dbReference>